<comment type="caution">
    <text evidence="2">The sequence shown here is derived from an EMBL/GenBank/DDBJ whole genome shotgun (WGS) entry which is preliminary data.</text>
</comment>
<keyword evidence="3" id="KW-1185">Reference proteome</keyword>
<protein>
    <submittedName>
        <fullName evidence="2">Uncharacterized protein</fullName>
    </submittedName>
</protein>
<feature type="region of interest" description="Disordered" evidence="1">
    <location>
        <begin position="1"/>
        <end position="31"/>
    </location>
</feature>
<proteinExistence type="predicted"/>
<evidence type="ECO:0000313" key="2">
    <source>
        <dbReference type="EMBL" id="RYB98337.1"/>
    </source>
</evidence>
<organism evidence="2 3">
    <name type="scientific">Nocardioides ganghwensis</name>
    <dbReference type="NCBI Taxonomy" id="252230"/>
    <lineage>
        <taxon>Bacteria</taxon>
        <taxon>Bacillati</taxon>
        <taxon>Actinomycetota</taxon>
        <taxon>Actinomycetes</taxon>
        <taxon>Propionibacteriales</taxon>
        <taxon>Nocardioidaceae</taxon>
        <taxon>Nocardioides</taxon>
    </lineage>
</organism>
<name>A0A4Q2SB11_9ACTN</name>
<evidence type="ECO:0000313" key="3">
    <source>
        <dbReference type="Proteomes" id="UP000293291"/>
    </source>
</evidence>
<reference evidence="2 3" key="1">
    <citation type="submission" date="2019-01" db="EMBL/GenBank/DDBJ databases">
        <title>Novel species of Nocardioides.</title>
        <authorList>
            <person name="Liu Q."/>
            <person name="Xin Y.-H."/>
        </authorList>
    </citation>
    <scope>NUCLEOTIDE SEQUENCE [LARGE SCALE GENOMIC DNA]</scope>
    <source>
        <strain evidence="2 3">CGMCC 4.6875</strain>
    </source>
</reference>
<dbReference type="AlphaFoldDB" id="A0A4Q2SB11"/>
<evidence type="ECO:0000256" key="1">
    <source>
        <dbReference type="SAM" id="MobiDB-lite"/>
    </source>
</evidence>
<dbReference type="EMBL" id="SDWU01000024">
    <property type="protein sequence ID" value="RYB98337.1"/>
    <property type="molecule type" value="Genomic_DNA"/>
</dbReference>
<dbReference type="RefSeq" id="WP_165356193.1">
    <property type="nucleotide sequence ID" value="NZ_JACXYX010000020.1"/>
</dbReference>
<dbReference type="Proteomes" id="UP000293291">
    <property type="component" value="Unassembled WGS sequence"/>
</dbReference>
<sequence length="92" mass="10078">MDHIDVDRPSRAAGAIAGHPRGMTLPTAGDAGTPTLSLTRAELVLLALHLAQRTARVRPESRKAVVRLERRLDHLDLAVHALEALARWWCGM</sequence>
<gene>
    <name evidence="2" type="ORF">EUA07_18515</name>
</gene>
<feature type="compositionally biased region" description="Basic and acidic residues" evidence="1">
    <location>
        <begin position="1"/>
        <end position="10"/>
    </location>
</feature>
<accession>A0A4Q2SB11</accession>